<keyword evidence="1" id="KW-0472">Membrane</keyword>
<keyword evidence="1" id="KW-0812">Transmembrane</keyword>
<comment type="caution">
    <text evidence="2">The sequence shown here is derived from an EMBL/GenBank/DDBJ whole genome shotgun (WGS) entry which is preliminary data.</text>
</comment>
<accession>A0ABR0AAL5</accession>
<keyword evidence="3" id="KW-1185">Reference proteome</keyword>
<evidence type="ECO:0000313" key="3">
    <source>
        <dbReference type="Proteomes" id="UP001234178"/>
    </source>
</evidence>
<evidence type="ECO:0000313" key="2">
    <source>
        <dbReference type="EMBL" id="KAK4022162.1"/>
    </source>
</evidence>
<dbReference type="EMBL" id="JAOYFB010000037">
    <property type="protein sequence ID" value="KAK4022162.1"/>
    <property type="molecule type" value="Genomic_DNA"/>
</dbReference>
<organism evidence="2 3">
    <name type="scientific">Daphnia magna</name>
    <dbReference type="NCBI Taxonomy" id="35525"/>
    <lineage>
        <taxon>Eukaryota</taxon>
        <taxon>Metazoa</taxon>
        <taxon>Ecdysozoa</taxon>
        <taxon>Arthropoda</taxon>
        <taxon>Crustacea</taxon>
        <taxon>Branchiopoda</taxon>
        <taxon>Diplostraca</taxon>
        <taxon>Cladocera</taxon>
        <taxon>Anomopoda</taxon>
        <taxon>Daphniidae</taxon>
        <taxon>Daphnia</taxon>
    </lineage>
</organism>
<evidence type="ECO:0000256" key="1">
    <source>
        <dbReference type="SAM" id="Phobius"/>
    </source>
</evidence>
<gene>
    <name evidence="2" type="ORF">OUZ56_007643</name>
</gene>
<feature type="transmembrane region" description="Helical" evidence="1">
    <location>
        <begin position="48"/>
        <end position="76"/>
    </location>
</feature>
<sequence length="88" mass="9974">MDRHERHITRVVLFIGEMNWMEAGCDDGDSNAHQRQATATMSSKKNIFICPLVPTALFSVCFNIANLDLLLSYFLFHNPLWVGSFGNV</sequence>
<keyword evidence="1" id="KW-1133">Transmembrane helix</keyword>
<dbReference type="Proteomes" id="UP001234178">
    <property type="component" value="Unassembled WGS sequence"/>
</dbReference>
<proteinExistence type="predicted"/>
<reference evidence="2 3" key="1">
    <citation type="journal article" date="2023" name="Nucleic Acids Res.">
        <title>The hologenome of Daphnia magna reveals possible DNA methylation and microbiome-mediated evolution of the host genome.</title>
        <authorList>
            <person name="Chaturvedi A."/>
            <person name="Li X."/>
            <person name="Dhandapani V."/>
            <person name="Marshall H."/>
            <person name="Kissane S."/>
            <person name="Cuenca-Cambronero M."/>
            <person name="Asole G."/>
            <person name="Calvet F."/>
            <person name="Ruiz-Romero M."/>
            <person name="Marangio P."/>
            <person name="Guigo R."/>
            <person name="Rago D."/>
            <person name="Mirbahai L."/>
            <person name="Eastwood N."/>
            <person name="Colbourne J.K."/>
            <person name="Zhou J."/>
            <person name="Mallon E."/>
            <person name="Orsini L."/>
        </authorList>
    </citation>
    <scope>NUCLEOTIDE SEQUENCE [LARGE SCALE GENOMIC DNA]</scope>
    <source>
        <strain evidence="2">LRV0_1</strain>
    </source>
</reference>
<protein>
    <submittedName>
        <fullName evidence="2">Uncharacterized protein</fullName>
    </submittedName>
</protein>
<name>A0ABR0AAL5_9CRUS</name>